<accession>C5L5E7</accession>
<reference evidence="1 2" key="1">
    <citation type="submission" date="2008-07" db="EMBL/GenBank/DDBJ databases">
        <authorList>
            <person name="El-Sayed N."/>
            <person name="Caler E."/>
            <person name="Inman J."/>
            <person name="Amedeo P."/>
            <person name="Hass B."/>
            <person name="Wortman J."/>
        </authorList>
    </citation>
    <scope>NUCLEOTIDE SEQUENCE [LARGE SCALE GENOMIC DNA]</scope>
    <source>
        <strain evidence="2">ATCC 50983 / TXsc</strain>
    </source>
</reference>
<dbReference type="Proteomes" id="UP000007800">
    <property type="component" value="Unassembled WGS sequence"/>
</dbReference>
<keyword evidence="2" id="KW-1185">Reference proteome</keyword>
<name>C5L5E7_PERM5</name>
<proteinExistence type="predicted"/>
<dbReference type="EMBL" id="GG679287">
    <property type="protein sequence ID" value="EER08046.1"/>
    <property type="molecule type" value="Genomic_DNA"/>
</dbReference>
<dbReference type="InParanoid" id="C5L5E7"/>
<dbReference type="GeneID" id="9064185"/>
<evidence type="ECO:0000313" key="2">
    <source>
        <dbReference type="Proteomes" id="UP000007800"/>
    </source>
</evidence>
<protein>
    <submittedName>
        <fullName evidence="1">Uncharacterized protein</fullName>
    </submittedName>
</protein>
<feature type="non-terminal residue" evidence="1">
    <location>
        <position position="134"/>
    </location>
</feature>
<dbReference type="AlphaFoldDB" id="C5L5E7"/>
<organism evidence="2">
    <name type="scientific">Perkinsus marinus (strain ATCC 50983 / TXsc)</name>
    <dbReference type="NCBI Taxonomy" id="423536"/>
    <lineage>
        <taxon>Eukaryota</taxon>
        <taxon>Sar</taxon>
        <taxon>Alveolata</taxon>
        <taxon>Perkinsozoa</taxon>
        <taxon>Perkinsea</taxon>
        <taxon>Perkinsida</taxon>
        <taxon>Perkinsidae</taxon>
        <taxon>Perkinsus</taxon>
    </lineage>
</organism>
<gene>
    <name evidence="1" type="ORF">Pmar_PMAR001485</name>
</gene>
<dbReference type="RefSeq" id="XP_002776230.1">
    <property type="nucleotide sequence ID" value="XM_002776184.1"/>
</dbReference>
<dbReference type="OrthoDB" id="443397at2759"/>
<evidence type="ECO:0000313" key="1">
    <source>
        <dbReference type="EMBL" id="EER08046.1"/>
    </source>
</evidence>
<sequence length="134" mass="15256">MSLGSLVTYFQLIALFSEIGFDWSTEVSTLLDLAKLSLFNFDILRLACFMEGPHQSLWRYIWLFYFVTRAFKVAEKSGMTYDKTVNMTGQVISVTLLAIVSTAVTPFKCYSHNDLGDRSLVRYPDVECGSDDHQ</sequence>